<keyword evidence="7" id="KW-0554">One-carbon metabolism</keyword>
<dbReference type="GO" id="GO:0005524">
    <property type="term" value="F:ATP binding"/>
    <property type="evidence" value="ECO:0007669"/>
    <property type="project" value="UniProtKB-KW"/>
</dbReference>
<dbReference type="PANTHER" id="PTHR11136">
    <property type="entry name" value="FOLYLPOLYGLUTAMATE SYNTHASE-RELATED"/>
    <property type="match status" value="1"/>
</dbReference>
<accession>A0A9P7V759</accession>
<keyword evidence="6" id="KW-0460">Magnesium</keyword>
<evidence type="ECO:0000256" key="7">
    <source>
        <dbReference type="PIRNR" id="PIRNR001563"/>
    </source>
</evidence>
<comment type="caution">
    <text evidence="8">The sequence shown here is derived from an EMBL/GenBank/DDBJ whole genome shotgun (WGS) entry which is preliminary data.</text>
</comment>
<comment type="similarity">
    <text evidence="1 7">Belongs to the folylpolyglutamate synthase family.</text>
</comment>
<keyword evidence="9" id="KW-1185">Reference proteome</keyword>
<dbReference type="InterPro" id="IPR001645">
    <property type="entry name" value="Folylpolyglutamate_synth"/>
</dbReference>
<dbReference type="InterPro" id="IPR036615">
    <property type="entry name" value="Mur_ligase_C_dom_sf"/>
</dbReference>
<evidence type="ECO:0000256" key="1">
    <source>
        <dbReference type="ARBA" id="ARBA00008276"/>
    </source>
</evidence>
<dbReference type="SUPFAM" id="SSF53623">
    <property type="entry name" value="MurD-like peptide ligases, catalytic domain"/>
    <property type="match status" value="1"/>
</dbReference>
<comment type="pathway">
    <text evidence="7">Cofactor biosynthesis; tetrahydrofolylpolyglutamate biosynthesis.</text>
</comment>
<dbReference type="Gene3D" id="3.90.190.20">
    <property type="entry name" value="Mur ligase, C-terminal domain"/>
    <property type="match status" value="1"/>
</dbReference>
<dbReference type="GeneID" id="66115096"/>
<evidence type="ECO:0000256" key="3">
    <source>
        <dbReference type="ARBA" id="ARBA00022723"/>
    </source>
</evidence>
<dbReference type="SUPFAM" id="SSF53244">
    <property type="entry name" value="MurD-like peptide ligases, peptide-binding domain"/>
    <property type="match status" value="1"/>
</dbReference>
<comment type="catalytic activity">
    <reaction evidence="7">
        <text>7,8-dihydropteroate + L-glutamate + ATP = 7,8-dihydrofolate + ADP + phosphate + H(+)</text>
        <dbReference type="Rhea" id="RHEA:23584"/>
        <dbReference type="ChEBI" id="CHEBI:15378"/>
        <dbReference type="ChEBI" id="CHEBI:17839"/>
        <dbReference type="ChEBI" id="CHEBI:29985"/>
        <dbReference type="ChEBI" id="CHEBI:30616"/>
        <dbReference type="ChEBI" id="CHEBI:43474"/>
        <dbReference type="ChEBI" id="CHEBI:57451"/>
        <dbReference type="ChEBI" id="CHEBI:456216"/>
        <dbReference type="EC" id="6.3.2.12"/>
    </reaction>
</comment>
<dbReference type="InterPro" id="IPR036565">
    <property type="entry name" value="Mur-like_cat_sf"/>
</dbReference>
<dbReference type="PROSITE" id="PS01012">
    <property type="entry name" value="FOLYLPOLYGLU_SYNT_2"/>
    <property type="match status" value="1"/>
</dbReference>
<keyword evidence="4 7" id="KW-0547">Nucleotide-binding</keyword>
<sequence length="420" mass="46582">MGIDLGLARVLRLLVHLGNPHMKGYKSIHIAGTNGKGSTVAYLSLVFTSNKVKNGRFTSPHMLYYNDCVAINNQAYPIAKFERAIETVRKHNEVLRLGCTEFEILTVTAFKIFADEQVQVAIVEVGLGGRLDATNVLEPFNIITKGGLIATGISKIAMDHESFLGSTLARIASEKAGIIKHKVPCTVDGTNEPEVLKVIEEKCTKEDAPLTTIRVQRAPDVEEILNYSPLQGEYQYYNLSVALSILSSIRHHYQFTKEQIIEGIRGTKWPGRLQSFQSPAKHIPILLDGAHNESAALELGKFLSNTYRKQHPDGLRFVIALTQGKDADGLLKHIIDPSKDHVFVTQFTAPIEMPWIKPLDPQYLAQAVEKYTTAVTVIKGPIESVIATLENQDELLKTPIVICGSLYLCGDVLRLYQPRD</sequence>
<dbReference type="Proteomes" id="UP000790833">
    <property type="component" value="Unassembled WGS sequence"/>
</dbReference>
<dbReference type="AlphaFoldDB" id="A0A9P7V759"/>
<keyword evidence="3" id="KW-0479">Metal-binding</keyword>
<dbReference type="GO" id="GO:0005829">
    <property type="term" value="C:cytosol"/>
    <property type="evidence" value="ECO:0007669"/>
    <property type="project" value="TreeGrafter"/>
</dbReference>
<dbReference type="OrthoDB" id="5212574at2759"/>
<protein>
    <recommendedName>
        <fullName evidence="7">Dihydrofolate synthetase</fullName>
        <ecNumber evidence="7">6.3.2.12</ecNumber>
    </recommendedName>
</protein>
<evidence type="ECO:0000256" key="5">
    <source>
        <dbReference type="ARBA" id="ARBA00022840"/>
    </source>
</evidence>
<evidence type="ECO:0000313" key="9">
    <source>
        <dbReference type="Proteomes" id="UP000790833"/>
    </source>
</evidence>
<dbReference type="GO" id="GO:0008841">
    <property type="term" value="F:dihydrofolate synthase activity"/>
    <property type="evidence" value="ECO:0007669"/>
    <property type="project" value="UniProtKB-EC"/>
</dbReference>
<dbReference type="PIRSF" id="PIRSF001563">
    <property type="entry name" value="Folylpolyglu_synth"/>
    <property type="match status" value="1"/>
</dbReference>
<dbReference type="PANTHER" id="PTHR11136:SF0">
    <property type="entry name" value="DIHYDROFOLATE SYNTHETASE-RELATED"/>
    <property type="match status" value="1"/>
</dbReference>
<dbReference type="InterPro" id="IPR018109">
    <property type="entry name" value="Folylpolyglutamate_synth_CS"/>
</dbReference>
<reference evidence="8" key="1">
    <citation type="submission" date="2021-03" db="EMBL/GenBank/DDBJ databases">
        <authorList>
            <person name="Palmer J.M."/>
        </authorList>
    </citation>
    <scope>NUCLEOTIDE SEQUENCE</scope>
    <source>
        <strain evidence="8">ARV_011</strain>
    </source>
</reference>
<proteinExistence type="inferred from homology"/>
<dbReference type="RefSeq" id="XP_043048170.1">
    <property type="nucleotide sequence ID" value="XM_043192506.1"/>
</dbReference>
<dbReference type="EC" id="6.3.2.12" evidence="7"/>
<organism evidence="8 9">
    <name type="scientific">Scheffersomyces spartinae</name>
    <dbReference type="NCBI Taxonomy" id="45513"/>
    <lineage>
        <taxon>Eukaryota</taxon>
        <taxon>Fungi</taxon>
        <taxon>Dikarya</taxon>
        <taxon>Ascomycota</taxon>
        <taxon>Saccharomycotina</taxon>
        <taxon>Pichiomycetes</taxon>
        <taxon>Debaryomycetaceae</taxon>
        <taxon>Scheffersomyces</taxon>
    </lineage>
</organism>
<keyword evidence="5 7" id="KW-0067">ATP-binding</keyword>
<evidence type="ECO:0000256" key="4">
    <source>
        <dbReference type="ARBA" id="ARBA00022741"/>
    </source>
</evidence>
<gene>
    <name evidence="8" type="primary">FOL3</name>
    <name evidence="8" type="ORF">KQ657_001722</name>
</gene>
<keyword evidence="2 7" id="KW-0436">Ligase</keyword>
<dbReference type="EMBL" id="JAHMUF010000017">
    <property type="protein sequence ID" value="KAG7192620.1"/>
    <property type="molecule type" value="Genomic_DNA"/>
</dbReference>
<dbReference type="GO" id="GO:0006730">
    <property type="term" value="P:one-carbon metabolic process"/>
    <property type="evidence" value="ECO:0007669"/>
    <property type="project" value="UniProtKB-KW"/>
</dbReference>
<dbReference type="GO" id="GO:0046872">
    <property type="term" value="F:metal ion binding"/>
    <property type="evidence" value="ECO:0007669"/>
    <property type="project" value="UniProtKB-KW"/>
</dbReference>
<evidence type="ECO:0000313" key="8">
    <source>
        <dbReference type="EMBL" id="KAG7192620.1"/>
    </source>
</evidence>
<dbReference type="Gene3D" id="3.40.1190.10">
    <property type="entry name" value="Mur-like, catalytic domain"/>
    <property type="match status" value="1"/>
</dbReference>
<name>A0A9P7V759_9ASCO</name>
<evidence type="ECO:0000256" key="2">
    <source>
        <dbReference type="ARBA" id="ARBA00022598"/>
    </source>
</evidence>
<dbReference type="NCBIfam" id="TIGR01499">
    <property type="entry name" value="folC"/>
    <property type="match status" value="1"/>
</dbReference>
<dbReference type="GO" id="GO:0004326">
    <property type="term" value="F:tetrahydrofolylpolyglutamate synthase activity"/>
    <property type="evidence" value="ECO:0007669"/>
    <property type="project" value="InterPro"/>
</dbReference>
<evidence type="ECO:0000256" key="6">
    <source>
        <dbReference type="ARBA" id="ARBA00022842"/>
    </source>
</evidence>
<dbReference type="GO" id="GO:0005739">
    <property type="term" value="C:mitochondrion"/>
    <property type="evidence" value="ECO:0007669"/>
    <property type="project" value="TreeGrafter"/>
</dbReference>